<evidence type="ECO:0000256" key="1">
    <source>
        <dbReference type="SAM" id="MobiDB-lite"/>
    </source>
</evidence>
<accession>A0A163LCC1</accession>
<comment type="caution">
    <text evidence="2">The sequence shown here is derived from an EMBL/GenBank/DDBJ whole genome shotgun (WGS) entry which is preliminary data.</text>
</comment>
<feature type="compositionally biased region" description="Basic and acidic residues" evidence="1">
    <location>
        <begin position="39"/>
        <end position="53"/>
    </location>
</feature>
<feature type="compositionally biased region" description="Basic and acidic residues" evidence="1">
    <location>
        <begin position="156"/>
        <end position="184"/>
    </location>
</feature>
<dbReference type="Proteomes" id="UP000076837">
    <property type="component" value="Unassembled WGS sequence"/>
</dbReference>
<dbReference type="AlphaFoldDB" id="A0A163LCC1"/>
<feature type="compositionally biased region" description="Basic and acidic residues" evidence="1">
    <location>
        <begin position="78"/>
        <end position="90"/>
    </location>
</feature>
<proteinExistence type="predicted"/>
<keyword evidence="3" id="KW-1185">Reference proteome</keyword>
<feature type="region of interest" description="Disordered" evidence="1">
    <location>
        <begin position="1"/>
        <end position="207"/>
    </location>
</feature>
<sequence>MSELSDTGHKNTDDDQHQRNQRQCSRTPVRQDQPAYDAARCDRRIEDRHENRLRSVHSVARRIRERRLKESGSASECRTPRRNAECDHSEAVTAAAQRRQSCGKDHQAQHGETSKGPIDEHPDHTDAHEGEKSEHEQDDSQPIAETDAIQKRRQIRVHDVVREDPQERDKQNRSYARQDQDFPHRQLPIRLLPGKVRHHREYPRDQK</sequence>
<evidence type="ECO:0000313" key="3">
    <source>
        <dbReference type="Proteomes" id="UP000076837"/>
    </source>
</evidence>
<dbReference type="EMBL" id="JYNV01000060">
    <property type="protein sequence ID" value="KZM27663.1"/>
    <property type="molecule type" value="Genomic_DNA"/>
</dbReference>
<evidence type="ECO:0000313" key="2">
    <source>
        <dbReference type="EMBL" id="KZM27663.1"/>
    </source>
</evidence>
<gene>
    <name evidence="2" type="ORF">ST47_g1261</name>
</gene>
<feature type="compositionally biased region" description="Basic and acidic residues" evidence="1">
    <location>
        <begin position="102"/>
        <end position="135"/>
    </location>
</feature>
<name>A0A163LCC1_DIDRA</name>
<protein>
    <submittedName>
        <fullName evidence="2">Uncharacterized protein</fullName>
    </submittedName>
</protein>
<reference evidence="2 3" key="1">
    <citation type="journal article" date="2016" name="Sci. Rep.">
        <title>Draft genome sequencing and secretome analysis of fungal phytopathogen Ascochyta rabiei provides insight into the necrotrophic effector repertoire.</title>
        <authorList>
            <person name="Verma S."/>
            <person name="Gazara R.K."/>
            <person name="Nizam S."/>
            <person name="Parween S."/>
            <person name="Chattopadhyay D."/>
            <person name="Verma P.K."/>
        </authorList>
    </citation>
    <scope>NUCLEOTIDE SEQUENCE [LARGE SCALE GENOMIC DNA]</scope>
    <source>
        <strain evidence="2 3">ArDII</strain>
    </source>
</reference>
<feature type="compositionally biased region" description="Basic and acidic residues" evidence="1">
    <location>
        <begin position="1"/>
        <end position="18"/>
    </location>
</feature>
<feature type="compositionally biased region" description="Polar residues" evidence="1">
    <location>
        <begin position="21"/>
        <end position="30"/>
    </location>
</feature>
<organism evidence="2 3">
    <name type="scientific">Didymella rabiei</name>
    <name type="common">Chickpea ascochyta blight fungus</name>
    <name type="synonym">Mycosphaerella rabiei</name>
    <dbReference type="NCBI Taxonomy" id="5454"/>
    <lineage>
        <taxon>Eukaryota</taxon>
        <taxon>Fungi</taxon>
        <taxon>Dikarya</taxon>
        <taxon>Ascomycota</taxon>
        <taxon>Pezizomycotina</taxon>
        <taxon>Dothideomycetes</taxon>
        <taxon>Pleosporomycetidae</taxon>
        <taxon>Pleosporales</taxon>
        <taxon>Pleosporineae</taxon>
        <taxon>Didymellaceae</taxon>
        <taxon>Ascochyta</taxon>
    </lineage>
</organism>